<name>A0ABQ6JHL1_9ACTN</name>
<gene>
    <name evidence="2" type="ORF">GCM10025868_29670</name>
</gene>
<proteinExistence type="predicted"/>
<dbReference type="Proteomes" id="UP001157017">
    <property type="component" value="Unassembled WGS sequence"/>
</dbReference>
<feature type="domain" description="ABC-type glycine betaine transport system substrate-binding" evidence="1">
    <location>
        <begin position="3"/>
        <end position="150"/>
    </location>
</feature>
<dbReference type="EMBL" id="BSUZ01000001">
    <property type="protein sequence ID" value="GMA87717.1"/>
    <property type="molecule type" value="Genomic_DNA"/>
</dbReference>
<dbReference type="Pfam" id="PF04069">
    <property type="entry name" value="OpuAC"/>
    <property type="match status" value="1"/>
</dbReference>
<dbReference type="SUPFAM" id="SSF53850">
    <property type="entry name" value="Periplasmic binding protein-like II"/>
    <property type="match status" value="1"/>
</dbReference>
<dbReference type="Gene3D" id="3.40.190.120">
    <property type="entry name" value="Osmoprotection protein (prox), domain 2"/>
    <property type="match status" value="1"/>
</dbReference>
<protein>
    <recommendedName>
        <fullName evidence="1">ABC-type glycine betaine transport system substrate-binding domain-containing protein</fullName>
    </recommendedName>
</protein>
<evidence type="ECO:0000313" key="2">
    <source>
        <dbReference type="EMBL" id="GMA87717.1"/>
    </source>
</evidence>
<dbReference type="Gene3D" id="3.40.190.10">
    <property type="entry name" value="Periplasmic binding protein-like II"/>
    <property type="match status" value="1"/>
</dbReference>
<organism evidence="2 3">
    <name type="scientific">Angustibacter aerolatus</name>
    <dbReference type="NCBI Taxonomy" id="1162965"/>
    <lineage>
        <taxon>Bacteria</taxon>
        <taxon>Bacillati</taxon>
        <taxon>Actinomycetota</taxon>
        <taxon>Actinomycetes</taxon>
        <taxon>Kineosporiales</taxon>
        <taxon>Kineosporiaceae</taxon>
    </lineage>
</organism>
<accession>A0ABQ6JHL1</accession>
<evidence type="ECO:0000313" key="3">
    <source>
        <dbReference type="Proteomes" id="UP001157017"/>
    </source>
</evidence>
<comment type="caution">
    <text evidence="2">The sequence shown here is derived from an EMBL/GenBank/DDBJ whole genome shotgun (WGS) entry which is preliminary data.</text>
</comment>
<dbReference type="InterPro" id="IPR007210">
    <property type="entry name" value="ABC_Gly_betaine_transp_sub-bd"/>
</dbReference>
<keyword evidence="3" id="KW-1185">Reference proteome</keyword>
<evidence type="ECO:0000259" key="1">
    <source>
        <dbReference type="Pfam" id="PF04069"/>
    </source>
</evidence>
<reference evidence="3" key="1">
    <citation type="journal article" date="2019" name="Int. J. Syst. Evol. Microbiol.">
        <title>The Global Catalogue of Microorganisms (GCM) 10K type strain sequencing project: providing services to taxonomists for standard genome sequencing and annotation.</title>
        <authorList>
            <consortium name="The Broad Institute Genomics Platform"/>
            <consortium name="The Broad Institute Genome Sequencing Center for Infectious Disease"/>
            <person name="Wu L."/>
            <person name="Ma J."/>
        </authorList>
    </citation>
    <scope>NUCLEOTIDE SEQUENCE [LARGE SCALE GENOMIC DNA]</scope>
    <source>
        <strain evidence="3">NBRC 108730</strain>
    </source>
</reference>
<sequence>MTKKFAADNGNITTLSALAALNKTFKLGAPGDCAKNPVCLGDPGLDGTYGLKAQPEKYDFGSVAMADAVLKGTIDIGETGTTDGTLDAKGLVILEDDKKPQKAENLVPTISLKDASDPKIATALNALAPVLTTEDLTALNLKIDAERQQAPTSPRST</sequence>